<keyword evidence="3" id="KW-1185">Reference proteome</keyword>
<dbReference type="Pfam" id="PF14550">
    <property type="entry name" value="Peptidase_S78_2"/>
    <property type="match status" value="1"/>
</dbReference>
<reference evidence="2 3" key="1">
    <citation type="journal article" date="2014" name="ISME J.">
        <title>Candidatus Competibacter-lineage genomes retrieved from metagenomes reveal functional metabolic diversity.</title>
        <authorList>
            <person name="McIlroy S.J."/>
            <person name="Albertsen M."/>
            <person name="Andresen E.K."/>
            <person name="Saunders A.M."/>
            <person name="Kristiansen R."/>
            <person name="Stokholm-Bjerregaard M."/>
            <person name="Nielsen K.L."/>
            <person name="Nielsen P.H."/>
        </authorList>
    </citation>
    <scope>NUCLEOTIDE SEQUENCE [LARGE SCALE GENOMIC DNA]</scope>
    <source>
        <strain evidence="2 3">Run_B_J11</strain>
    </source>
</reference>
<feature type="domain" description="Phage-like element PBSX protein XkdF" evidence="1">
    <location>
        <begin position="19"/>
        <end position="136"/>
    </location>
</feature>
<comment type="caution">
    <text evidence="2">The sequence shown here is derived from an EMBL/GenBank/DDBJ whole genome shotgun (WGS) entry which is preliminary data.</text>
</comment>
<dbReference type="AlphaFoldDB" id="A0A7U7J301"/>
<evidence type="ECO:0000313" key="3">
    <source>
        <dbReference type="Proteomes" id="UP000019184"/>
    </source>
</evidence>
<dbReference type="InterPro" id="IPR027924">
    <property type="entry name" value="XkdF"/>
</dbReference>
<proteinExistence type="predicted"/>
<evidence type="ECO:0000259" key="1">
    <source>
        <dbReference type="Pfam" id="PF14550"/>
    </source>
</evidence>
<dbReference type="EMBL" id="CBTK010000043">
    <property type="protein sequence ID" value="CDH43837.1"/>
    <property type="molecule type" value="Genomic_DNA"/>
</dbReference>
<organism evidence="2 3">
    <name type="scientific">Candidatus Contendobacter odensis Run_B_J11</name>
    <dbReference type="NCBI Taxonomy" id="1400861"/>
    <lineage>
        <taxon>Bacteria</taxon>
        <taxon>Pseudomonadati</taxon>
        <taxon>Pseudomonadota</taxon>
        <taxon>Gammaproteobacteria</taxon>
        <taxon>Candidatus Competibacteraceae</taxon>
        <taxon>Candidatus Contendibacter</taxon>
    </lineage>
</organism>
<accession>A0A7U7J301</accession>
<dbReference type="RefSeq" id="WP_034430899.1">
    <property type="nucleotide sequence ID" value="NZ_CBTK010000043.1"/>
</dbReference>
<evidence type="ECO:0000313" key="2">
    <source>
        <dbReference type="EMBL" id="CDH43837.1"/>
    </source>
</evidence>
<sequence length="141" mass="15502">MSEQEAEYPVETPVTLDATILKADDEQRMVYGWASVYSRNGQTVIDRQGDQIHAPEVQTMAHRFVREVRVGKQLHQGHPVGEVVESVVLSKSLQSALGVDLGQEGWLIGMKVHDDAVWNRVKSGALPALSIGGSGRRKSLK</sequence>
<protein>
    <recommendedName>
        <fullName evidence="1">Phage-like element PBSX protein XkdF domain-containing protein</fullName>
    </recommendedName>
</protein>
<dbReference type="OrthoDB" id="2080376at2"/>
<dbReference type="Proteomes" id="UP000019184">
    <property type="component" value="Unassembled WGS sequence"/>
</dbReference>
<gene>
    <name evidence="2" type="ORF">BN874_1370002</name>
</gene>
<name>A0A7U7J301_9GAMM</name>